<reference evidence="10" key="1">
    <citation type="submission" date="2022-07" db="EMBL/GenBank/DDBJ databases">
        <authorList>
            <person name="Jung M.-Y."/>
            <person name="Lee M."/>
        </authorList>
    </citation>
    <scope>NUCLEOTIDE SEQUENCE</scope>
    <source>
        <strain evidence="10">S8</strain>
    </source>
</reference>
<dbReference type="EMBL" id="JANHNZ010000001">
    <property type="protein sequence ID" value="MCQ9209055.1"/>
    <property type="molecule type" value="Genomic_DNA"/>
</dbReference>
<dbReference type="PANTHER" id="PTHR48111:SF59">
    <property type="entry name" value="TRANSCRIPTIONAL REGULATORY PROTEIN BAER"/>
    <property type="match status" value="1"/>
</dbReference>
<evidence type="ECO:0000256" key="2">
    <source>
        <dbReference type="ARBA" id="ARBA00023012"/>
    </source>
</evidence>
<dbReference type="Gene3D" id="3.40.50.2300">
    <property type="match status" value="1"/>
</dbReference>
<dbReference type="InterPro" id="IPR016032">
    <property type="entry name" value="Sig_transdc_resp-reg_C-effctor"/>
</dbReference>
<dbReference type="PROSITE" id="PS50110">
    <property type="entry name" value="RESPONSE_REGULATORY"/>
    <property type="match status" value="1"/>
</dbReference>
<keyword evidence="1 6" id="KW-0597">Phosphoprotein</keyword>
<name>A0ABT1WKF4_9LACT</name>
<evidence type="ECO:0000313" key="11">
    <source>
        <dbReference type="Proteomes" id="UP001059480"/>
    </source>
</evidence>
<sequence>MKILYLEDDPIISEVVKEYLLLAGYSAKHAIDGRHALDLLRDNEFDLAILDIMVPYVSGLEVLQNISKTYPSTKTIMLTALGDETNQLQAFDYFADDYIIKPFSPVILLKRMEAVLRRGSPQAVSASNLGFLIQEESYQVFYRQKSLHLTVTEFLIFKSMSDYPTKAFTREELLDKIDPDNLIVSDRVIDAHIKNLRKKLPYNVIKTIIGVGYQYQEVTE</sequence>
<reference evidence="10" key="2">
    <citation type="journal article" date="2023" name="Curr. Microbiol.">
        <title>Granulicatella seriolae sp. nov., a Novel Facultative Anaerobe Isolated from Yellowtail Marine Fish.</title>
        <authorList>
            <person name="Lee M."/>
            <person name="Choi Y.J."/>
            <person name="Farooq A."/>
            <person name="Jeong J.B."/>
            <person name="Jung M.Y."/>
        </authorList>
    </citation>
    <scope>NUCLEOTIDE SEQUENCE</scope>
    <source>
        <strain evidence="10">S8</strain>
    </source>
</reference>
<evidence type="ECO:0000256" key="1">
    <source>
        <dbReference type="ARBA" id="ARBA00022553"/>
    </source>
</evidence>
<dbReference type="SMART" id="SM00862">
    <property type="entry name" value="Trans_reg_C"/>
    <property type="match status" value="1"/>
</dbReference>
<dbReference type="PANTHER" id="PTHR48111">
    <property type="entry name" value="REGULATOR OF RPOS"/>
    <property type="match status" value="1"/>
</dbReference>
<accession>A0ABT1WKF4</accession>
<dbReference type="RefSeq" id="WP_256944168.1">
    <property type="nucleotide sequence ID" value="NZ_JANHNZ010000001.1"/>
</dbReference>
<proteinExistence type="predicted"/>
<dbReference type="CDD" id="cd00383">
    <property type="entry name" value="trans_reg_C"/>
    <property type="match status" value="1"/>
</dbReference>
<dbReference type="InterPro" id="IPR011006">
    <property type="entry name" value="CheY-like_superfamily"/>
</dbReference>
<organism evidence="10 11">
    <name type="scientific">Granulicatella seriolae</name>
    <dbReference type="NCBI Taxonomy" id="2967226"/>
    <lineage>
        <taxon>Bacteria</taxon>
        <taxon>Bacillati</taxon>
        <taxon>Bacillota</taxon>
        <taxon>Bacilli</taxon>
        <taxon>Lactobacillales</taxon>
        <taxon>Carnobacteriaceae</taxon>
        <taxon>Granulicatella</taxon>
    </lineage>
</organism>
<evidence type="ECO:0000256" key="3">
    <source>
        <dbReference type="ARBA" id="ARBA00023015"/>
    </source>
</evidence>
<reference evidence="10" key="3">
    <citation type="journal article" date="2023" name="Microbiol. Resour. Announc.">
        <title>Draft Genome Sequence of Granulicatella sp. Strain S8, Isolated from a Marine Fish, Seriola quinqueradiata.</title>
        <authorList>
            <person name="Lee M."/>
            <person name="Farooq A."/>
            <person name="Jeong J.B."/>
            <person name="Jung M.Y."/>
        </authorList>
    </citation>
    <scope>NUCLEOTIDE SEQUENCE</scope>
    <source>
        <strain evidence="10">S8</strain>
    </source>
</reference>
<keyword evidence="11" id="KW-1185">Reference proteome</keyword>
<evidence type="ECO:0000256" key="4">
    <source>
        <dbReference type="ARBA" id="ARBA00023125"/>
    </source>
</evidence>
<feature type="domain" description="Response regulatory" evidence="8">
    <location>
        <begin position="2"/>
        <end position="116"/>
    </location>
</feature>
<evidence type="ECO:0000259" key="8">
    <source>
        <dbReference type="PROSITE" id="PS50110"/>
    </source>
</evidence>
<feature type="DNA-binding region" description="OmpR/PhoB-type" evidence="7">
    <location>
        <begin position="121"/>
        <end position="217"/>
    </location>
</feature>
<dbReference type="InterPro" id="IPR039420">
    <property type="entry name" value="WalR-like"/>
</dbReference>
<dbReference type="SUPFAM" id="SSF46894">
    <property type="entry name" value="C-terminal effector domain of the bipartite response regulators"/>
    <property type="match status" value="1"/>
</dbReference>
<dbReference type="InterPro" id="IPR001867">
    <property type="entry name" value="OmpR/PhoB-type_DNA-bd"/>
</dbReference>
<keyword evidence="4 7" id="KW-0238">DNA-binding</keyword>
<dbReference type="InterPro" id="IPR036388">
    <property type="entry name" value="WH-like_DNA-bd_sf"/>
</dbReference>
<evidence type="ECO:0000259" key="9">
    <source>
        <dbReference type="PROSITE" id="PS51755"/>
    </source>
</evidence>
<gene>
    <name evidence="10" type="ORF">NPA36_00545</name>
</gene>
<evidence type="ECO:0000256" key="5">
    <source>
        <dbReference type="ARBA" id="ARBA00023163"/>
    </source>
</evidence>
<feature type="modified residue" description="4-aspartylphosphate" evidence="6">
    <location>
        <position position="51"/>
    </location>
</feature>
<dbReference type="Gene3D" id="1.10.10.10">
    <property type="entry name" value="Winged helix-like DNA-binding domain superfamily/Winged helix DNA-binding domain"/>
    <property type="match status" value="1"/>
</dbReference>
<dbReference type="Pfam" id="PF00486">
    <property type="entry name" value="Trans_reg_C"/>
    <property type="match status" value="1"/>
</dbReference>
<dbReference type="Proteomes" id="UP001059480">
    <property type="component" value="Unassembled WGS sequence"/>
</dbReference>
<evidence type="ECO:0000256" key="6">
    <source>
        <dbReference type="PROSITE-ProRule" id="PRU00169"/>
    </source>
</evidence>
<dbReference type="PROSITE" id="PS51755">
    <property type="entry name" value="OMPR_PHOB"/>
    <property type="match status" value="1"/>
</dbReference>
<evidence type="ECO:0000313" key="10">
    <source>
        <dbReference type="EMBL" id="MCQ9209055.1"/>
    </source>
</evidence>
<dbReference type="Pfam" id="PF00072">
    <property type="entry name" value="Response_reg"/>
    <property type="match status" value="1"/>
</dbReference>
<keyword evidence="2" id="KW-0902">Two-component regulatory system</keyword>
<comment type="caution">
    <text evidence="10">The sequence shown here is derived from an EMBL/GenBank/DDBJ whole genome shotgun (WGS) entry which is preliminary data.</text>
</comment>
<dbReference type="CDD" id="cd17574">
    <property type="entry name" value="REC_OmpR"/>
    <property type="match status" value="1"/>
</dbReference>
<protein>
    <submittedName>
        <fullName evidence="10">Response regulator transcription factor</fullName>
    </submittedName>
</protein>
<keyword evidence="3" id="KW-0805">Transcription regulation</keyword>
<feature type="domain" description="OmpR/PhoB-type" evidence="9">
    <location>
        <begin position="121"/>
        <end position="217"/>
    </location>
</feature>
<evidence type="ECO:0000256" key="7">
    <source>
        <dbReference type="PROSITE-ProRule" id="PRU01091"/>
    </source>
</evidence>
<keyword evidence="5" id="KW-0804">Transcription</keyword>
<dbReference type="SUPFAM" id="SSF52172">
    <property type="entry name" value="CheY-like"/>
    <property type="match status" value="1"/>
</dbReference>
<dbReference type="InterPro" id="IPR001789">
    <property type="entry name" value="Sig_transdc_resp-reg_receiver"/>
</dbReference>
<dbReference type="SMART" id="SM00448">
    <property type="entry name" value="REC"/>
    <property type="match status" value="1"/>
</dbReference>